<dbReference type="PRINTS" id="PR00344">
    <property type="entry name" value="BCTRLSENSOR"/>
</dbReference>
<dbReference type="SUPFAM" id="SSF47384">
    <property type="entry name" value="Homodimeric domain of signal transducing histidine kinase"/>
    <property type="match status" value="1"/>
</dbReference>
<comment type="catalytic activity">
    <reaction evidence="1">
        <text>ATP + protein L-histidine = ADP + protein N-phospho-L-histidine.</text>
        <dbReference type="EC" id="2.7.13.3"/>
    </reaction>
</comment>
<protein>
    <recommendedName>
        <fullName evidence="2">histidine kinase</fullName>
        <ecNumber evidence="2">2.7.13.3</ecNumber>
    </recommendedName>
</protein>
<dbReference type="GO" id="GO:0000155">
    <property type="term" value="F:phosphorelay sensor kinase activity"/>
    <property type="evidence" value="ECO:0007669"/>
    <property type="project" value="InterPro"/>
</dbReference>
<dbReference type="Pfam" id="PF00072">
    <property type="entry name" value="Response_reg"/>
    <property type="match status" value="1"/>
</dbReference>
<dbReference type="PANTHER" id="PTHR43047:SF72">
    <property type="entry name" value="OSMOSENSING HISTIDINE PROTEIN KINASE SLN1"/>
    <property type="match status" value="1"/>
</dbReference>
<dbReference type="PROSITE" id="PS50110">
    <property type="entry name" value="RESPONSE_REGULATORY"/>
    <property type="match status" value="1"/>
</dbReference>
<dbReference type="InterPro" id="IPR003661">
    <property type="entry name" value="HisK_dim/P_dom"/>
</dbReference>
<evidence type="ECO:0000256" key="4">
    <source>
        <dbReference type="ARBA" id="ARBA00022679"/>
    </source>
</evidence>
<keyword evidence="3 6" id="KW-0597">Phosphoprotein</keyword>
<proteinExistence type="predicted"/>
<feature type="modified residue" description="4-aspartylphosphate" evidence="6">
    <location>
        <position position="369"/>
    </location>
</feature>
<evidence type="ECO:0000256" key="6">
    <source>
        <dbReference type="PROSITE-ProRule" id="PRU00169"/>
    </source>
</evidence>
<dbReference type="PROSITE" id="PS50109">
    <property type="entry name" value="HIS_KIN"/>
    <property type="match status" value="1"/>
</dbReference>
<feature type="domain" description="Response regulatory" evidence="8">
    <location>
        <begin position="320"/>
        <end position="447"/>
    </location>
</feature>
<evidence type="ECO:0000313" key="9">
    <source>
        <dbReference type="EMBL" id="PIR92633.1"/>
    </source>
</evidence>
<evidence type="ECO:0000256" key="3">
    <source>
        <dbReference type="ARBA" id="ARBA00022553"/>
    </source>
</evidence>
<dbReference type="CDD" id="cd00082">
    <property type="entry name" value="HisKA"/>
    <property type="match status" value="1"/>
</dbReference>
<dbReference type="EC" id="2.7.13.3" evidence="2"/>
<dbReference type="InterPro" id="IPR036097">
    <property type="entry name" value="HisK_dim/P_sf"/>
</dbReference>
<dbReference type="SMART" id="SM00387">
    <property type="entry name" value="HATPase_c"/>
    <property type="match status" value="1"/>
</dbReference>
<dbReference type="InterPro" id="IPR001789">
    <property type="entry name" value="Sig_transdc_resp-reg_receiver"/>
</dbReference>
<evidence type="ECO:0000256" key="2">
    <source>
        <dbReference type="ARBA" id="ARBA00012438"/>
    </source>
</evidence>
<evidence type="ECO:0000256" key="1">
    <source>
        <dbReference type="ARBA" id="ARBA00000085"/>
    </source>
</evidence>
<accession>A0A2H0V0M2</accession>
<dbReference type="Pfam" id="PF02518">
    <property type="entry name" value="HATPase_c"/>
    <property type="match status" value="1"/>
</dbReference>
<dbReference type="InterPro" id="IPR005467">
    <property type="entry name" value="His_kinase_dom"/>
</dbReference>
<gene>
    <name evidence="9" type="ORF">COU01_00705</name>
</gene>
<dbReference type="AlphaFoldDB" id="A0A2H0V0M2"/>
<dbReference type="Proteomes" id="UP000228510">
    <property type="component" value="Unassembled WGS sequence"/>
</dbReference>
<keyword evidence="5" id="KW-0418">Kinase</keyword>
<feature type="domain" description="Histidine kinase" evidence="7">
    <location>
        <begin position="43"/>
        <end position="261"/>
    </location>
</feature>
<comment type="caution">
    <text evidence="9">The sequence shown here is derived from an EMBL/GenBank/DDBJ whole genome shotgun (WGS) entry which is preliminary data.</text>
</comment>
<evidence type="ECO:0000259" key="7">
    <source>
        <dbReference type="PROSITE" id="PS50109"/>
    </source>
</evidence>
<dbReference type="GO" id="GO:0005886">
    <property type="term" value="C:plasma membrane"/>
    <property type="evidence" value="ECO:0007669"/>
    <property type="project" value="TreeGrafter"/>
</dbReference>
<evidence type="ECO:0000256" key="5">
    <source>
        <dbReference type="ARBA" id="ARBA00022777"/>
    </source>
</evidence>
<dbReference type="SUPFAM" id="SSF55874">
    <property type="entry name" value="ATPase domain of HSP90 chaperone/DNA topoisomerase II/histidine kinase"/>
    <property type="match status" value="1"/>
</dbReference>
<dbReference type="InterPro" id="IPR003594">
    <property type="entry name" value="HATPase_dom"/>
</dbReference>
<dbReference type="Gene3D" id="3.40.50.2300">
    <property type="match status" value="1"/>
</dbReference>
<dbReference type="InterPro" id="IPR036890">
    <property type="entry name" value="HATPase_C_sf"/>
</dbReference>
<evidence type="ECO:0000313" key="10">
    <source>
        <dbReference type="Proteomes" id="UP000228510"/>
    </source>
</evidence>
<name>A0A2H0V0M2_9BACT</name>
<dbReference type="InterPro" id="IPR004358">
    <property type="entry name" value="Sig_transdc_His_kin-like_C"/>
</dbReference>
<organism evidence="9 10">
    <name type="scientific">Candidatus Falkowbacteria bacterium CG10_big_fil_rev_8_21_14_0_10_44_15</name>
    <dbReference type="NCBI Taxonomy" id="1974569"/>
    <lineage>
        <taxon>Bacteria</taxon>
        <taxon>Candidatus Falkowiibacteriota</taxon>
    </lineage>
</organism>
<dbReference type="SUPFAM" id="SSF52172">
    <property type="entry name" value="CheY-like"/>
    <property type="match status" value="1"/>
</dbReference>
<dbReference type="SMART" id="SM00448">
    <property type="entry name" value="REC"/>
    <property type="match status" value="1"/>
</dbReference>
<dbReference type="Pfam" id="PF00512">
    <property type="entry name" value="HisKA"/>
    <property type="match status" value="1"/>
</dbReference>
<sequence length="457" mass="52236">MYKEVAKFNETLRDKVDEQTKDIKEKNQYLRELLNIKSDFLHIVNHQLNTPLSIMRNAFSMLEEKSIDYQKGMEYLKGGLTRMSETIKDFWDAFELEGQKMELEPKETDIGEIIRNQVEEKKRMPKAREKGLEIKIANPDFAVLNVFCDPKKIVHVISNLLDNAVYYTERGSVSVSYEQPNKKYLKVKVSDTGMGISKQDQENLFKKFSRGKDSEAMRPDGSGLGLYIAQRIVEGNGGELKLEKSEAGKGTVFSFTVPVYSGQKKITLSQTRRRAERILAAGKKQDKVDLTNANQTNFKNMENKNLAAEKPAADAPEMPKILMVEDEVNLIDMYKDYLMKNGFDFYNTKDINEALVVAKTAKIDAILLDIVIPKQMPDGSIYTMAQQGWDFLKQAKQDPKIKDIPVIVWTNFNSEDDRKKAKDLGADGFIFKGDTEPKKLIEEVREVIKKKIALKNQ</sequence>
<dbReference type="Gene3D" id="1.10.287.130">
    <property type="match status" value="1"/>
</dbReference>
<reference evidence="10" key="1">
    <citation type="submission" date="2017-09" db="EMBL/GenBank/DDBJ databases">
        <title>Depth-based differentiation of microbial function through sediment-hosted aquifers and enrichment of novel symbionts in the deep terrestrial subsurface.</title>
        <authorList>
            <person name="Probst A.J."/>
            <person name="Ladd B."/>
            <person name="Jarett J.K."/>
            <person name="Geller-Mcgrath D.E."/>
            <person name="Sieber C.M.K."/>
            <person name="Emerson J.B."/>
            <person name="Anantharaman K."/>
            <person name="Thomas B.C."/>
            <person name="Malmstrom R."/>
            <person name="Stieglmeier M."/>
            <person name="Klingl A."/>
            <person name="Woyke T."/>
            <person name="Ryan C.M."/>
            <person name="Banfield J.F."/>
        </authorList>
    </citation>
    <scope>NUCLEOTIDE SEQUENCE [LARGE SCALE GENOMIC DNA]</scope>
</reference>
<keyword evidence="4" id="KW-0808">Transferase</keyword>
<dbReference type="GO" id="GO:0009927">
    <property type="term" value="F:histidine phosphotransfer kinase activity"/>
    <property type="evidence" value="ECO:0007669"/>
    <property type="project" value="TreeGrafter"/>
</dbReference>
<dbReference type="PANTHER" id="PTHR43047">
    <property type="entry name" value="TWO-COMPONENT HISTIDINE PROTEIN KINASE"/>
    <property type="match status" value="1"/>
</dbReference>
<dbReference type="Gene3D" id="3.30.565.10">
    <property type="entry name" value="Histidine kinase-like ATPase, C-terminal domain"/>
    <property type="match status" value="1"/>
</dbReference>
<dbReference type="InterPro" id="IPR011006">
    <property type="entry name" value="CheY-like_superfamily"/>
</dbReference>
<dbReference type="EMBL" id="PFAT01000009">
    <property type="protein sequence ID" value="PIR92633.1"/>
    <property type="molecule type" value="Genomic_DNA"/>
</dbReference>
<evidence type="ECO:0000259" key="8">
    <source>
        <dbReference type="PROSITE" id="PS50110"/>
    </source>
</evidence>